<keyword evidence="10" id="KW-1185">Reference proteome</keyword>
<keyword evidence="1 5" id="KW-0963">Cytoplasm</keyword>
<feature type="domain" description="OB-fold nucleic acid binding" evidence="8">
    <location>
        <begin position="7"/>
        <end position="99"/>
    </location>
</feature>
<evidence type="ECO:0000256" key="5">
    <source>
        <dbReference type="HAMAP-Rule" id="MF_00378"/>
    </source>
</evidence>
<evidence type="ECO:0000256" key="1">
    <source>
        <dbReference type="ARBA" id="ARBA00022490"/>
    </source>
</evidence>
<keyword evidence="3 5" id="KW-0378">Hydrolase</keyword>
<evidence type="ECO:0000259" key="8">
    <source>
        <dbReference type="Pfam" id="PF13742"/>
    </source>
</evidence>
<protein>
    <recommendedName>
        <fullName evidence="5">Exodeoxyribonuclease 7 large subunit</fullName>
        <ecNumber evidence="5">3.1.11.6</ecNumber>
    </recommendedName>
    <alternativeName>
        <fullName evidence="5">Exodeoxyribonuclease VII large subunit</fullName>
        <shortName evidence="5">Exonuclease VII large subunit</shortName>
    </alternativeName>
</protein>
<feature type="domain" description="Exonuclease VII large subunit C-terminal" evidence="7">
    <location>
        <begin position="123"/>
        <end position="338"/>
    </location>
</feature>
<dbReference type="STRING" id="1842532.A7E78_02735"/>
<evidence type="ECO:0000256" key="4">
    <source>
        <dbReference type="ARBA" id="ARBA00022839"/>
    </source>
</evidence>
<dbReference type="AlphaFoldDB" id="A0A1L3GLP2"/>
<proteinExistence type="inferred from homology"/>
<comment type="similarity">
    <text evidence="5 6">Belongs to the XseA family.</text>
</comment>
<dbReference type="KEGG" id="pef:A7E78_02735"/>
<dbReference type="InterPro" id="IPR003753">
    <property type="entry name" value="Exonuc_VII_L"/>
</dbReference>
<dbReference type="InterPro" id="IPR025824">
    <property type="entry name" value="OB-fold_nuc-bd_dom"/>
</dbReference>
<evidence type="ECO:0000256" key="3">
    <source>
        <dbReference type="ARBA" id="ARBA00022801"/>
    </source>
</evidence>
<evidence type="ECO:0000256" key="6">
    <source>
        <dbReference type="RuleBase" id="RU004355"/>
    </source>
</evidence>
<accession>A0A1L3GLP2</accession>
<organism evidence="9 10">
    <name type="scientific">Syntrophotalea acetylenivorans</name>
    <dbReference type="NCBI Taxonomy" id="1842532"/>
    <lineage>
        <taxon>Bacteria</taxon>
        <taxon>Pseudomonadati</taxon>
        <taxon>Thermodesulfobacteriota</taxon>
        <taxon>Desulfuromonadia</taxon>
        <taxon>Desulfuromonadales</taxon>
        <taxon>Syntrophotaleaceae</taxon>
        <taxon>Syntrophotalea</taxon>
    </lineage>
</organism>
<evidence type="ECO:0000313" key="10">
    <source>
        <dbReference type="Proteomes" id="UP000182517"/>
    </source>
</evidence>
<dbReference type="PANTHER" id="PTHR30008:SF0">
    <property type="entry name" value="EXODEOXYRIBONUCLEASE 7 LARGE SUBUNIT"/>
    <property type="match status" value="1"/>
</dbReference>
<dbReference type="PANTHER" id="PTHR30008">
    <property type="entry name" value="EXODEOXYRIBONUCLEASE 7 LARGE SUBUNIT"/>
    <property type="match status" value="1"/>
</dbReference>
<gene>
    <name evidence="5" type="primary">xseA</name>
    <name evidence="9" type="ORF">A7E78_02735</name>
</gene>
<dbReference type="GO" id="GO:0005737">
    <property type="term" value="C:cytoplasm"/>
    <property type="evidence" value="ECO:0007669"/>
    <property type="project" value="UniProtKB-SubCell"/>
</dbReference>
<keyword evidence="2 5" id="KW-0540">Nuclease</keyword>
<evidence type="ECO:0000313" key="9">
    <source>
        <dbReference type="EMBL" id="APG26849.1"/>
    </source>
</evidence>
<dbReference type="InterPro" id="IPR020579">
    <property type="entry name" value="Exonuc_VII_lsu_C"/>
</dbReference>
<dbReference type="EC" id="3.1.11.6" evidence="5"/>
<dbReference type="Pfam" id="PF02601">
    <property type="entry name" value="Exonuc_VII_L"/>
    <property type="match status" value="1"/>
</dbReference>
<dbReference type="Proteomes" id="UP000182517">
    <property type="component" value="Chromosome"/>
</dbReference>
<sequence length="407" mass="44409">MDSGTVLTVSRLVNLLKELVEDNFVQVVVRGEVSNFSAPASGHYYFALKDDRHQMKAVMFRMHNRALDFVPKNGMEVMAQGHMSLYAQRGELQLVVDKLQPCGLGSQQVALEELRARLAGEGLFDPSRKRKLPAFPVTIGVVTSATGAAVHDILNVLRRRGSGLKILLCPVPVQGVGAAKQIAAAIQDLNRHAQADVLIVGRGGGSPEDLHAFNEEPVARAIYASAIPVIAAVGHEIDFSIADQVADLRAPTPSAAAELVVKERRELESHIDHLTLRLCGQMNNRLSLLRERINGLKNRLQGGLYRFDSSRQKVLDLLRRVEASMQVRLQDAATKLQLAAGRLDSLSPLATLKRGYAIVTRIGDNAAIRDTAELEVGVPLHLRFSHGSAEAVVTSLDSETFRQKPLD</sequence>
<dbReference type="GO" id="GO:0006308">
    <property type="term" value="P:DNA catabolic process"/>
    <property type="evidence" value="ECO:0007669"/>
    <property type="project" value="UniProtKB-UniRule"/>
</dbReference>
<dbReference type="GO" id="GO:0009318">
    <property type="term" value="C:exodeoxyribonuclease VII complex"/>
    <property type="evidence" value="ECO:0007669"/>
    <property type="project" value="UniProtKB-UniRule"/>
</dbReference>
<dbReference type="GO" id="GO:0003676">
    <property type="term" value="F:nucleic acid binding"/>
    <property type="evidence" value="ECO:0007669"/>
    <property type="project" value="InterPro"/>
</dbReference>
<dbReference type="EMBL" id="CP015519">
    <property type="protein sequence ID" value="APG26849.1"/>
    <property type="molecule type" value="Genomic_DNA"/>
</dbReference>
<evidence type="ECO:0000259" key="7">
    <source>
        <dbReference type="Pfam" id="PF02601"/>
    </source>
</evidence>
<keyword evidence="4 5" id="KW-0269">Exonuclease</keyword>
<dbReference type="NCBIfam" id="TIGR00237">
    <property type="entry name" value="xseA"/>
    <property type="match status" value="1"/>
</dbReference>
<evidence type="ECO:0000256" key="2">
    <source>
        <dbReference type="ARBA" id="ARBA00022722"/>
    </source>
</evidence>
<dbReference type="Pfam" id="PF13742">
    <property type="entry name" value="tRNA_anti_2"/>
    <property type="match status" value="1"/>
</dbReference>
<dbReference type="CDD" id="cd04489">
    <property type="entry name" value="ExoVII_LU_OBF"/>
    <property type="match status" value="1"/>
</dbReference>
<comment type="function">
    <text evidence="5">Bidirectionally degrades single-stranded DNA into large acid-insoluble oligonucleotides, which are then degraded further into small acid-soluble oligonucleotides.</text>
</comment>
<dbReference type="OrthoDB" id="9802795at2"/>
<comment type="subcellular location">
    <subcellularLocation>
        <location evidence="5 6">Cytoplasm</location>
    </subcellularLocation>
</comment>
<comment type="subunit">
    <text evidence="5">Heterooligomer composed of large and small subunits.</text>
</comment>
<name>A0A1L3GLP2_9BACT</name>
<reference evidence="9 10" key="1">
    <citation type="journal article" date="2017" name="Genome Announc.">
        <title>Complete Genome Sequences of Two Acetylene-Fermenting Pelobacter acetylenicus Strains.</title>
        <authorList>
            <person name="Sutton J.M."/>
            <person name="Baesman S.M."/>
            <person name="Fierst J.L."/>
            <person name="Poret-Peterson A.T."/>
            <person name="Oremland R.S."/>
            <person name="Dunlap D.S."/>
            <person name="Akob D.M."/>
        </authorList>
    </citation>
    <scope>NUCLEOTIDE SEQUENCE [LARGE SCALE GENOMIC DNA]</scope>
    <source>
        <strain evidence="9 10">SFB93</strain>
    </source>
</reference>
<dbReference type="RefSeq" id="WP_072282810.1">
    <property type="nucleotide sequence ID" value="NZ_CP015519.1"/>
</dbReference>
<comment type="catalytic activity">
    <reaction evidence="5 6">
        <text>Exonucleolytic cleavage in either 5'- to 3'- or 3'- to 5'-direction to yield nucleoside 5'-phosphates.</text>
        <dbReference type="EC" id="3.1.11.6"/>
    </reaction>
</comment>
<dbReference type="GO" id="GO:0008855">
    <property type="term" value="F:exodeoxyribonuclease VII activity"/>
    <property type="evidence" value="ECO:0007669"/>
    <property type="project" value="UniProtKB-UniRule"/>
</dbReference>
<dbReference type="HAMAP" id="MF_00378">
    <property type="entry name" value="Exonuc_7_L"/>
    <property type="match status" value="1"/>
</dbReference>